<feature type="compositionally biased region" description="Basic and acidic residues" evidence="1">
    <location>
        <begin position="10"/>
        <end position="20"/>
    </location>
</feature>
<evidence type="ECO:0000313" key="4">
    <source>
        <dbReference type="Proteomes" id="UP001054252"/>
    </source>
</evidence>
<dbReference type="AlphaFoldDB" id="A0AAV5K8C4"/>
<accession>A0AAV5K8C4</accession>
<evidence type="ECO:0000313" key="3">
    <source>
        <dbReference type="EMBL" id="GKV20148.1"/>
    </source>
</evidence>
<proteinExistence type="predicted"/>
<evidence type="ECO:0000259" key="2">
    <source>
        <dbReference type="Pfam" id="PF21743"/>
    </source>
</evidence>
<dbReference type="InterPro" id="IPR047365">
    <property type="entry name" value="Tudor_AtPTM-like"/>
</dbReference>
<evidence type="ECO:0000256" key="1">
    <source>
        <dbReference type="SAM" id="MobiDB-lite"/>
    </source>
</evidence>
<gene>
    <name evidence="3" type="ORF">SLEP1_g30309</name>
</gene>
<keyword evidence="4" id="KW-1185">Reference proteome</keyword>
<dbReference type="Proteomes" id="UP001054252">
    <property type="component" value="Unassembled WGS sequence"/>
</dbReference>
<organism evidence="3 4">
    <name type="scientific">Rubroshorea leprosula</name>
    <dbReference type="NCBI Taxonomy" id="152421"/>
    <lineage>
        <taxon>Eukaryota</taxon>
        <taxon>Viridiplantae</taxon>
        <taxon>Streptophyta</taxon>
        <taxon>Embryophyta</taxon>
        <taxon>Tracheophyta</taxon>
        <taxon>Spermatophyta</taxon>
        <taxon>Magnoliopsida</taxon>
        <taxon>eudicotyledons</taxon>
        <taxon>Gunneridae</taxon>
        <taxon>Pentapetalae</taxon>
        <taxon>rosids</taxon>
        <taxon>malvids</taxon>
        <taxon>Malvales</taxon>
        <taxon>Dipterocarpaceae</taxon>
        <taxon>Rubroshorea</taxon>
    </lineage>
</organism>
<comment type="caution">
    <text evidence="3">The sequence shown here is derived from an EMBL/GenBank/DDBJ whole genome shotgun (WGS) entry which is preliminary data.</text>
</comment>
<feature type="compositionally biased region" description="Basic residues" evidence="1">
    <location>
        <begin position="154"/>
        <end position="168"/>
    </location>
</feature>
<name>A0AAV5K8C4_9ROSI</name>
<feature type="domain" description="PTM/DIR17-like Tudor" evidence="2">
    <location>
        <begin position="83"/>
        <end position="127"/>
    </location>
</feature>
<protein>
    <recommendedName>
        <fullName evidence="2">PTM/DIR17-like Tudor domain-containing protein</fullName>
    </recommendedName>
</protein>
<sequence>MNDSMKFSSGHRDKEEDHSKVLGLEDIAQFESRSVPEPLQLPTDNPNELLEKNKRQKFIISLEAMEHKRIMAYEARKWVGVLVYKEINDRLGYLGKVQAYDEVTKLYKIMYDEESYEELTKEEMMKIVASPHLACEYLALKETKEKEQVEKIKTTKAKSSAKRKKRSSMRQFNTKEKAKKTKASDYVPLAFSEKKRDDYYWY</sequence>
<dbReference type="EMBL" id="BPVZ01000054">
    <property type="protein sequence ID" value="GKV20148.1"/>
    <property type="molecule type" value="Genomic_DNA"/>
</dbReference>
<feature type="region of interest" description="Disordered" evidence="1">
    <location>
        <begin position="1"/>
        <end position="20"/>
    </location>
</feature>
<reference evidence="3 4" key="1">
    <citation type="journal article" date="2021" name="Commun. Biol.">
        <title>The genome of Shorea leprosula (Dipterocarpaceae) highlights the ecological relevance of drought in aseasonal tropical rainforests.</title>
        <authorList>
            <person name="Ng K.K.S."/>
            <person name="Kobayashi M.J."/>
            <person name="Fawcett J.A."/>
            <person name="Hatakeyama M."/>
            <person name="Paape T."/>
            <person name="Ng C.H."/>
            <person name="Ang C.C."/>
            <person name="Tnah L.H."/>
            <person name="Lee C.T."/>
            <person name="Nishiyama T."/>
            <person name="Sese J."/>
            <person name="O'Brien M.J."/>
            <person name="Copetti D."/>
            <person name="Mohd Noor M.I."/>
            <person name="Ong R.C."/>
            <person name="Putra M."/>
            <person name="Sireger I.Z."/>
            <person name="Indrioko S."/>
            <person name="Kosugi Y."/>
            <person name="Izuno A."/>
            <person name="Isagi Y."/>
            <person name="Lee S.L."/>
            <person name="Shimizu K.K."/>
        </authorList>
    </citation>
    <scope>NUCLEOTIDE SEQUENCE [LARGE SCALE GENOMIC DNA]</scope>
    <source>
        <strain evidence="3">214</strain>
    </source>
</reference>
<feature type="region of interest" description="Disordered" evidence="1">
    <location>
        <begin position="151"/>
        <end position="184"/>
    </location>
</feature>
<dbReference type="Pfam" id="PF21743">
    <property type="entry name" value="PTM_DIR17_Tudor"/>
    <property type="match status" value="1"/>
</dbReference>